<dbReference type="SUPFAM" id="SSF63825">
    <property type="entry name" value="YWTD domain"/>
    <property type="match status" value="1"/>
</dbReference>
<organism evidence="3 4">
    <name type="scientific">Cafeteria roenbergensis</name>
    <name type="common">Marine flagellate</name>
    <dbReference type="NCBI Taxonomy" id="33653"/>
    <lineage>
        <taxon>Eukaryota</taxon>
        <taxon>Sar</taxon>
        <taxon>Stramenopiles</taxon>
        <taxon>Bigyra</taxon>
        <taxon>Opalozoa</taxon>
        <taxon>Bicosoecida</taxon>
        <taxon>Cafeteriaceae</taxon>
        <taxon>Cafeteria</taxon>
    </lineage>
</organism>
<dbReference type="PANTHER" id="PTHR11006">
    <property type="entry name" value="PROTEIN ARGININE N-METHYLTRANSFERASE"/>
    <property type="match status" value="1"/>
</dbReference>
<dbReference type="GO" id="GO:0042054">
    <property type="term" value="F:histone methyltransferase activity"/>
    <property type="evidence" value="ECO:0007669"/>
    <property type="project" value="TreeGrafter"/>
</dbReference>
<keyword evidence="1" id="KW-0949">S-adenosyl-L-methionine</keyword>
<evidence type="ECO:0008006" key="5">
    <source>
        <dbReference type="Google" id="ProtNLM"/>
    </source>
</evidence>
<evidence type="ECO:0000256" key="2">
    <source>
        <dbReference type="SAM" id="MobiDB-lite"/>
    </source>
</evidence>
<dbReference type="InterPro" id="IPR015943">
    <property type="entry name" value="WD40/YVTN_repeat-like_dom_sf"/>
</dbReference>
<feature type="region of interest" description="Disordered" evidence="2">
    <location>
        <begin position="1"/>
        <end position="28"/>
    </location>
</feature>
<dbReference type="SUPFAM" id="SSF63829">
    <property type="entry name" value="Calcium-dependent phosphotriesterase"/>
    <property type="match status" value="1"/>
</dbReference>
<dbReference type="PANTHER" id="PTHR11006:SF4">
    <property type="entry name" value="PROTEIN ARGININE N-METHYLTRANSFERASE 7"/>
    <property type="match status" value="1"/>
</dbReference>
<dbReference type="AlphaFoldDB" id="A0A5A8D2K6"/>
<gene>
    <name evidence="3" type="ORF">FNF28_05772</name>
</gene>
<evidence type="ECO:0000313" key="3">
    <source>
        <dbReference type="EMBL" id="KAA0159712.1"/>
    </source>
</evidence>
<evidence type="ECO:0000313" key="4">
    <source>
        <dbReference type="Proteomes" id="UP000324907"/>
    </source>
</evidence>
<dbReference type="InterPro" id="IPR029063">
    <property type="entry name" value="SAM-dependent_MTases_sf"/>
</dbReference>
<dbReference type="InterPro" id="IPR025799">
    <property type="entry name" value="Arg_MeTrfase"/>
</dbReference>
<dbReference type="EMBL" id="VLTL01000124">
    <property type="protein sequence ID" value="KAA0159712.1"/>
    <property type="molecule type" value="Genomic_DNA"/>
</dbReference>
<evidence type="ECO:0000256" key="1">
    <source>
        <dbReference type="ARBA" id="ARBA00022691"/>
    </source>
</evidence>
<name>A0A5A8D2K6_CAFRO</name>
<reference evidence="3 4" key="1">
    <citation type="submission" date="2019-07" db="EMBL/GenBank/DDBJ databases">
        <title>Genomes of Cafeteria roenbergensis.</title>
        <authorList>
            <person name="Fischer M.G."/>
            <person name="Hackl T."/>
            <person name="Roman M."/>
        </authorList>
    </citation>
    <scope>NUCLEOTIDE SEQUENCE [LARGE SCALE GENOMIC DNA]</scope>
    <source>
        <strain evidence="3 4">RCC970-E3</strain>
    </source>
</reference>
<dbReference type="SUPFAM" id="SSF53335">
    <property type="entry name" value="S-adenosyl-L-methionine-dependent methyltransferases"/>
    <property type="match status" value="1"/>
</dbReference>
<comment type="caution">
    <text evidence="3">The sequence shown here is derived from an EMBL/GenBank/DDBJ whole genome shotgun (WGS) entry which is preliminary data.</text>
</comment>
<protein>
    <recommendedName>
        <fullName evidence="5">Methyltransferase domain-containing protein</fullName>
    </recommendedName>
</protein>
<dbReference type="GO" id="GO:0016274">
    <property type="term" value="F:protein-arginine N-methyltransferase activity"/>
    <property type="evidence" value="ECO:0007669"/>
    <property type="project" value="InterPro"/>
</dbReference>
<dbReference type="Gene3D" id="3.40.50.150">
    <property type="entry name" value="Vaccinia Virus protein VP39"/>
    <property type="match status" value="1"/>
</dbReference>
<dbReference type="Proteomes" id="UP000324907">
    <property type="component" value="Unassembled WGS sequence"/>
</dbReference>
<sequence>MFSGGDKYSGTLAGASRGREQEAEASTDPMQALATMGCDDSLHVLVDAEDEHGNPVQVPAVISARIDADGGGIRWTQEEDEEAAVNAAMGASQMASMLHDTGRIRAFERAIEGAVARFRAAHGRGPVVLDIGAGTGLLSMLAARAGAAAVFACLSAGLDRSPPGPPAVRRAQRSPVAPRWLLLCGFAALVNGGWAARLVQEINSAAFTRNVGQQFATIGGKLYMDANNNDGLGNELWTLSPDGTLTMVADIYPGAESGNPEFMTEFNGKIYFSAKASELAGTELMALDLDTSVVSLAADICAGPCSSSPAHMVVLGSELFFSADDGQNGRELWAINATGHVSLVHEFDSTSGRGGKPEHLTVMNGTLYMSASTPEFGEELWAFDRQLGPRMVLDLRPGTDGSDFQFLVVFKDSLYFAVHTGRWGYYVYDGHNQTTLAPPVSSELTEFYVAAVHDNELYLLAIAENDPDEWYRVFRTNGTAVSVHAADLTEDQGNSIYRIFSFNGSLVVQYQPDGAEYDLAATTATAISPLMPQQGTMGSNPTAVCVHNGSVYFFANDGSSSQQFWMYNATSGATLIADSVTQAGTGASLASPLGMVSFDGQLLLSASSTEHGAELWAHESSGEFRLVQDIASGTTGSYCREFEVNGDTLYMACMCGDGQDCELWAYNSTLVWRAADVEPGATSSNPYSLVSYDGVLYFGATTSATGNEMFYLTDTGAQPTVEFNAGAAGTPFDSVLIHNGVFFFNNIEFNGGRYQMLAFMPGSEQLIAFDALFLPGTESVGNIKSLGDDLVFTASTPSTGTELWRMSPMGMSLVDDVIPGALVSLLELLSLRNGDAELVSLLELVSLRNGDAELVSLLELLSLRNGDAELVSLLELLSLRNGDAEQLLIGNAIASPHNDPEQLIDSISVSHISRNAK</sequence>
<dbReference type="Gene3D" id="2.130.10.10">
    <property type="entry name" value="YVTN repeat-like/Quinoprotein amine dehydrogenase"/>
    <property type="match status" value="2"/>
</dbReference>
<proteinExistence type="predicted"/>
<accession>A0A5A8D2K6</accession>